<dbReference type="PANTHER" id="PTHR13420">
    <property type="entry name" value="UPF0235 PROTEIN C15ORF40"/>
    <property type="match status" value="1"/>
</dbReference>
<comment type="similarity">
    <text evidence="1">Belongs to the UPF0235 family.</text>
</comment>
<accession>A0A1G2LTM4</accession>
<dbReference type="PANTHER" id="PTHR13420:SF7">
    <property type="entry name" value="UPF0235 PROTEIN C15ORF40"/>
    <property type="match status" value="1"/>
</dbReference>
<dbReference type="Gene3D" id="3.30.1200.10">
    <property type="entry name" value="YggU-like"/>
    <property type="match status" value="1"/>
</dbReference>
<dbReference type="InterPro" id="IPR003746">
    <property type="entry name" value="DUF167"/>
</dbReference>
<evidence type="ECO:0000256" key="1">
    <source>
        <dbReference type="ARBA" id="ARBA00010364"/>
    </source>
</evidence>
<comment type="caution">
    <text evidence="2">The sequence shown here is derived from an EMBL/GenBank/DDBJ whole genome shotgun (WGS) entry which is preliminary data.</text>
</comment>
<gene>
    <name evidence="2" type="ORF">A3A10_03095</name>
</gene>
<dbReference type="NCBIfam" id="TIGR00251">
    <property type="entry name" value="DUF167 family protein"/>
    <property type="match status" value="1"/>
</dbReference>
<dbReference type="SUPFAM" id="SSF69786">
    <property type="entry name" value="YggU-like"/>
    <property type="match status" value="1"/>
</dbReference>
<dbReference type="Proteomes" id="UP000178116">
    <property type="component" value="Unassembled WGS sequence"/>
</dbReference>
<dbReference type="EMBL" id="MHRA01000040">
    <property type="protein sequence ID" value="OHA14903.1"/>
    <property type="molecule type" value="Genomic_DNA"/>
</dbReference>
<name>A0A1G2LTM4_9BACT</name>
<evidence type="ECO:0000313" key="3">
    <source>
        <dbReference type="Proteomes" id="UP000178116"/>
    </source>
</evidence>
<dbReference type="InterPro" id="IPR036591">
    <property type="entry name" value="YggU-like_sf"/>
</dbReference>
<organism evidence="2 3">
    <name type="scientific">Candidatus Tagabacteria bacterium RIFCSPLOWO2_01_FULL_42_9</name>
    <dbReference type="NCBI Taxonomy" id="1802296"/>
    <lineage>
        <taxon>Bacteria</taxon>
        <taxon>Candidatus Tagaibacteriota</taxon>
    </lineage>
</organism>
<dbReference type="SMART" id="SM01152">
    <property type="entry name" value="DUF167"/>
    <property type="match status" value="1"/>
</dbReference>
<protein>
    <submittedName>
        <fullName evidence="2">Uncharacterized protein</fullName>
    </submittedName>
</protein>
<dbReference type="GO" id="GO:0005737">
    <property type="term" value="C:cytoplasm"/>
    <property type="evidence" value="ECO:0007669"/>
    <property type="project" value="TreeGrafter"/>
</dbReference>
<dbReference type="AlphaFoldDB" id="A0A1G2LTM4"/>
<reference evidence="2 3" key="1">
    <citation type="journal article" date="2016" name="Nat. Commun.">
        <title>Thousands of microbial genomes shed light on interconnected biogeochemical processes in an aquifer system.</title>
        <authorList>
            <person name="Anantharaman K."/>
            <person name="Brown C.T."/>
            <person name="Hug L.A."/>
            <person name="Sharon I."/>
            <person name="Castelle C.J."/>
            <person name="Probst A.J."/>
            <person name="Thomas B.C."/>
            <person name="Singh A."/>
            <person name="Wilkins M.J."/>
            <person name="Karaoz U."/>
            <person name="Brodie E.L."/>
            <person name="Williams K.H."/>
            <person name="Hubbard S.S."/>
            <person name="Banfield J.F."/>
        </authorList>
    </citation>
    <scope>NUCLEOTIDE SEQUENCE [LARGE SCALE GENOMIC DNA]</scope>
</reference>
<proteinExistence type="inferred from homology"/>
<evidence type="ECO:0000313" key="2">
    <source>
        <dbReference type="EMBL" id="OHA14903.1"/>
    </source>
</evidence>
<sequence length="80" mass="9235">MERYKTGKLIKVKVFPNSKKEEITKKSNDNFGIKVREKPVKGLANDAVISSLSSYFKTSKSKIRLIKGFKQRNKIFEINI</sequence>
<dbReference type="Pfam" id="PF02594">
    <property type="entry name" value="DUF167"/>
    <property type="match status" value="1"/>
</dbReference>